<reference evidence="1 2" key="1">
    <citation type="submission" date="2017-12" db="EMBL/GenBank/DDBJ databases">
        <title>Genome sequence of the mycotoxigenic crop pathogen Fusarium proliferatum, strain ITEM 2341 from Date Palm.</title>
        <authorList>
            <person name="Almiman B.F."/>
            <person name="Shittu T.A."/>
            <person name="Muthumeenakshi S."/>
            <person name="Baroncelli R."/>
            <person name="Sreenivasaprasada S."/>
        </authorList>
    </citation>
    <scope>NUCLEOTIDE SEQUENCE [LARGE SCALE GENOMIC DNA]</scope>
    <source>
        <strain evidence="1 2">ITEM 2341</strain>
    </source>
</reference>
<dbReference type="Proteomes" id="UP000251714">
    <property type="component" value="Unassembled WGS sequence"/>
</dbReference>
<evidence type="ECO:0000313" key="2">
    <source>
        <dbReference type="Proteomes" id="UP000251714"/>
    </source>
</evidence>
<dbReference type="AlphaFoldDB" id="A0A365NK62"/>
<evidence type="ECO:0000313" key="1">
    <source>
        <dbReference type="EMBL" id="RBA21183.1"/>
    </source>
</evidence>
<name>A0A365NK62_GIBIN</name>
<sequence>MIRQEDPCFANFQQPLSTNELKRLANKGPIVSFNVSHIRSDAFVVTQTGITPVSLPDLKEEDLNNNAKLFLEKPIVTHGSLNTKNARNRSMLRILKWLWDVAVHPVIEALDIRQSPNGRKLPCIWWTSSGLMALMPIHAAGDHTSDGTPNLLDFVILSYTTILGRSHMPARLYVNRYEAQIID</sequence>
<proteinExistence type="predicted"/>
<gene>
    <name evidence="1" type="ORF">FPRO05_07497</name>
</gene>
<comment type="caution">
    <text evidence="1">The sequence shown here is derived from an EMBL/GenBank/DDBJ whole genome shotgun (WGS) entry which is preliminary data.</text>
</comment>
<accession>A0A365NK62</accession>
<dbReference type="EMBL" id="PKMI01000002">
    <property type="protein sequence ID" value="RBA21183.1"/>
    <property type="molecule type" value="Genomic_DNA"/>
</dbReference>
<organism evidence="1 2">
    <name type="scientific">Gibberella intermedia</name>
    <name type="common">Bulb rot disease fungus</name>
    <name type="synonym">Fusarium proliferatum</name>
    <dbReference type="NCBI Taxonomy" id="948311"/>
    <lineage>
        <taxon>Eukaryota</taxon>
        <taxon>Fungi</taxon>
        <taxon>Dikarya</taxon>
        <taxon>Ascomycota</taxon>
        <taxon>Pezizomycotina</taxon>
        <taxon>Sordariomycetes</taxon>
        <taxon>Hypocreomycetidae</taxon>
        <taxon>Hypocreales</taxon>
        <taxon>Nectriaceae</taxon>
        <taxon>Fusarium</taxon>
        <taxon>Fusarium fujikuroi species complex</taxon>
    </lineage>
</organism>
<protein>
    <submittedName>
        <fullName evidence="1">Uncharacterized protein</fullName>
    </submittedName>
</protein>